<dbReference type="InterPro" id="IPR037185">
    <property type="entry name" value="EmrE-like"/>
</dbReference>
<evidence type="ECO:0000256" key="3">
    <source>
        <dbReference type="ARBA" id="ARBA00022692"/>
    </source>
</evidence>
<comment type="caution">
    <text evidence="8">The sequence shown here is derived from an EMBL/GenBank/DDBJ whole genome shotgun (WGS) entry which is preliminary data.</text>
</comment>
<feature type="transmembrane region" description="Helical" evidence="6">
    <location>
        <begin position="37"/>
        <end position="59"/>
    </location>
</feature>
<feature type="transmembrane region" description="Helical" evidence="6">
    <location>
        <begin position="134"/>
        <end position="152"/>
    </location>
</feature>
<accession>A0AAP0E3M6</accession>
<dbReference type="InterPro" id="IPR000620">
    <property type="entry name" value="EamA_dom"/>
</dbReference>
<dbReference type="SUPFAM" id="SSF103481">
    <property type="entry name" value="Multidrug resistance efflux transporter EmrE"/>
    <property type="match status" value="2"/>
</dbReference>
<keyword evidence="3 6" id="KW-0812">Transmembrane</keyword>
<dbReference type="Proteomes" id="UP001419268">
    <property type="component" value="Unassembled WGS sequence"/>
</dbReference>
<dbReference type="GO" id="GO:0022857">
    <property type="term" value="F:transmembrane transporter activity"/>
    <property type="evidence" value="ECO:0007669"/>
    <property type="project" value="InterPro"/>
</dbReference>
<evidence type="ECO:0000259" key="7">
    <source>
        <dbReference type="Pfam" id="PF00892"/>
    </source>
</evidence>
<keyword evidence="4 6" id="KW-1133">Transmembrane helix</keyword>
<feature type="domain" description="EamA" evidence="7">
    <location>
        <begin position="10"/>
        <end position="150"/>
    </location>
</feature>
<evidence type="ECO:0000256" key="6">
    <source>
        <dbReference type="RuleBase" id="RU363077"/>
    </source>
</evidence>
<feature type="transmembrane region" description="Helical" evidence="6">
    <location>
        <begin position="280"/>
        <end position="298"/>
    </location>
</feature>
<sequence length="367" mass="39934">MMKGRESLPCLAMVLVQLGYAGMNVLSKLAMDSGMNPFVMATYRQVFATVVLAPFAYFFEWKTMPKITKSVLIQLFLSSVLGATLNQCLYFLGLKHSTPTIACALTNLLPALTFLMAIPFGMETVGIKRRAGQAKVIGTVLCVGGAMLMSFYKGSLIKIGKSPIDWRYAESMRERNSGNEESTFIGPLLIVGSCVAWAGWFIVQTKMSKGFPAPYTSTGIMSLMAAVQCGVIGAFSERDLKEWSLHSNIRLVASAYSGAIGSALAFCLMSWCIQRKGPLYVSMFSPLLLVIVAILGWGLLDEKIYVGSVVGSALIVLGLYAVLWGKEKELEAINGVDDNKTLQHIECGEKSDLELQVSSNKHIQDSV</sequence>
<feature type="transmembrane region" description="Helical" evidence="6">
    <location>
        <begin position="71"/>
        <end position="93"/>
    </location>
</feature>
<reference evidence="8 9" key="1">
    <citation type="submission" date="2024-01" db="EMBL/GenBank/DDBJ databases">
        <title>Genome assemblies of Stephania.</title>
        <authorList>
            <person name="Yang L."/>
        </authorList>
    </citation>
    <scope>NUCLEOTIDE SEQUENCE [LARGE SCALE GENOMIC DNA]</scope>
    <source>
        <strain evidence="8">JXDWG</strain>
        <tissue evidence="8">Leaf</tissue>
    </source>
</reference>
<proteinExistence type="inferred from homology"/>
<organism evidence="8 9">
    <name type="scientific">Stephania cephalantha</name>
    <dbReference type="NCBI Taxonomy" id="152367"/>
    <lineage>
        <taxon>Eukaryota</taxon>
        <taxon>Viridiplantae</taxon>
        <taxon>Streptophyta</taxon>
        <taxon>Embryophyta</taxon>
        <taxon>Tracheophyta</taxon>
        <taxon>Spermatophyta</taxon>
        <taxon>Magnoliopsida</taxon>
        <taxon>Ranunculales</taxon>
        <taxon>Menispermaceae</taxon>
        <taxon>Menispermoideae</taxon>
        <taxon>Cissampelideae</taxon>
        <taxon>Stephania</taxon>
    </lineage>
</organism>
<dbReference type="Pfam" id="PF00892">
    <property type="entry name" value="EamA"/>
    <property type="match status" value="2"/>
</dbReference>
<protein>
    <recommendedName>
        <fullName evidence="6">WAT1-related protein</fullName>
    </recommendedName>
</protein>
<feature type="transmembrane region" description="Helical" evidence="6">
    <location>
        <begin position="99"/>
        <end position="122"/>
    </location>
</feature>
<feature type="domain" description="EamA" evidence="7">
    <location>
        <begin position="185"/>
        <end position="323"/>
    </location>
</feature>
<gene>
    <name evidence="8" type="ORF">Scep_030879</name>
</gene>
<feature type="transmembrane region" description="Helical" evidence="6">
    <location>
        <begin position="255"/>
        <end position="273"/>
    </location>
</feature>
<keyword evidence="9" id="KW-1185">Reference proteome</keyword>
<feature type="transmembrane region" description="Helical" evidence="6">
    <location>
        <begin position="215"/>
        <end position="235"/>
    </location>
</feature>
<dbReference type="EMBL" id="JBBNAG010000013">
    <property type="protein sequence ID" value="KAK9084408.1"/>
    <property type="molecule type" value="Genomic_DNA"/>
</dbReference>
<keyword evidence="5 6" id="KW-0472">Membrane</keyword>
<evidence type="ECO:0000256" key="2">
    <source>
        <dbReference type="ARBA" id="ARBA00007635"/>
    </source>
</evidence>
<dbReference type="GO" id="GO:0016020">
    <property type="term" value="C:membrane"/>
    <property type="evidence" value="ECO:0007669"/>
    <property type="project" value="UniProtKB-SubCell"/>
</dbReference>
<comment type="subcellular location">
    <subcellularLocation>
        <location evidence="1 6">Membrane</location>
        <topology evidence="1 6">Multi-pass membrane protein</topology>
    </subcellularLocation>
</comment>
<evidence type="ECO:0000256" key="4">
    <source>
        <dbReference type="ARBA" id="ARBA00022989"/>
    </source>
</evidence>
<dbReference type="InterPro" id="IPR030184">
    <property type="entry name" value="WAT1-related"/>
</dbReference>
<evidence type="ECO:0000313" key="8">
    <source>
        <dbReference type="EMBL" id="KAK9084408.1"/>
    </source>
</evidence>
<dbReference type="PANTHER" id="PTHR31218">
    <property type="entry name" value="WAT1-RELATED PROTEIN"/>
    <property type="match status" value="1"/>
</dbReference>
<comment type="similarity">
    <text evidence="2 6">Belongs to the drug/metabolite transporter (DMT) superfamily. Plant drug/metabolite exporter (P-DME) (TC 2.A.7.4) family.</text>
</comment>
<name>A0AAP0E3M6_9MAGN</name>
<evidence type="ECO:0000256" key="5">
    <source>
        <dbReference type="ARBA" id="ARBA00023136"/>
    </source>
</evidence>
<dbReference type="AlphaFoldDB" id="A0AAP0E3M6"/>
<feature type="transmembrane region" description="Helical" evidence="6">
    <location>
        <begin position="304"/>
        <end position="323"/>
    </location>
</feature>
<evidence type="ECO:0000313" key="9">
    <source>
        <dbReference type="Proteomes" id="UP001419268"/>
    </source>
</evidence>
<feature type="transmembrane region" description="Helical" evidence="6">
    <location>
        <begin position="184"/>
        <end position="203"/>
    </location>
</feature>
<evidence type="ECO:0000256" key="1">
    <source>
        <dbReference type="ARBA" id="ARBA00004141"/>
    </source>
</evidence>